<reference evidence="2" key="2">
    <citation type="submission" date="2022-01" db="EMBL/GenBank/DDBJ databases">
        <authorList>
            <person name="Yamashiro T."/>
            <person name="Shiraishi A."/>
            <person name="Satake H."/>
            <person name="Nakayama K."/>
        </authorList>
    </citation>
    <scope>NUCLEOTIDE SEQUENCE</scope>
</reference>
<dbReference type="Proteomes" id="UP001151760">
    <property type="component" value="Unassembled WGS sequence"/>
</dbReference>
<organism evidence="2 3">
    <name type="scientific">Tanacetum coccineum</name>
    <dbReference type="NCBI Taxonomy" id="301880"/>
    <lineage>
        <taxon>Eukaryota</taxon>
        <taxon>Viridiplantae</taxon>
        <taxon>Streptophyta</taxon>
        <taxon>Embryophyta</taxon>
        <taxon>Tracheophyta</taxon>
        <taxon>Spermatophyta</taxon>
        <taxon>Magnoliopsida</taxon>
        <taxon>eudicotyledons</taxon>
        <taxon>Gunneridae</taxon>
        <taxon>Pentapetalae</taxon>
        <taxon>asterids</taxon>
        <taxon>campanulids</taxon>
        <taxon>Asterales</taxon>
        <taxon>Asteraceae</taxon>
        <taxon>Asteroideae</taxon>
        <taxon>Anthemideae</taxon>
        <taxon>Anthemidinae</taxon>
        <taxon>Tanacetum</taxon>
    </lineage>
</organism>
<gene>
    <name evidence="2" type="ORF">Tco_1044381</name>
</gene>
<sequence length="912" mass="104785">MKQDNAKQAARDEKLVPSDDRVKIRKSNLRMDPFVTQREETYQVVLDIIKNTPFYNAFLISANVPEIYMQQFWLTITKVKKSSFYQFDIDNKTLFTVPPSSSDSLVEFLLELGYKSQLKHISDMYIDQMHQPWRTFGAIINRCLSGKTLSSNRLRPSRIRILWGIYHNANVDYAALICEDLQYQIDNHTWIIDEIKKSEAYQMYFKYSTGLIPSKKGRGKGTKDGKTTVTPQKPTKPKKKPSMKKQVLRDESAESEGELENRPTGRKKRTPRAVVIQEPPSVPIKKTQESFRKLKGIELLSDATQFEIETQKALKASRRESRFQHQTGGSSEGVGLRPEVLDELTGKSADSDEGAGTSPEGSTDEEEYLLAYKDEKPEDIPWQSTDDEESENDDEEDESDEDKSIDIEKSNDERTDTNDEDTVIDKAEKIVEQKADEEHEDDEEQKGDEHAEDEQVVVLVSITQKERHSLLQSTFSHSVSSNFVPSVVKEYLGSGFPDAFQKVLQSHTEELKKELSKKKDYKDIIEESVHANEALEKTPHSLGQSSSQGQSTIQAAESLSEYELKKILYAKMHKSQSNLTYETHQELFDALTWSMLLDEANMQKGNKPDTFLKKRDRGDDKDEDLSAGSNQDEVEQIFDDEMDISSQSTHTAADVSQADTDPKIPKKGLEFYRALDTFFLMRGINLKTTKAQVVICEKPLTDQLDWVNLEGHKSPVDMSKPLPLQDKEGRLVIPVEFFFNNDLEYLRAGNKERTYSSSITKTPAERYTMEGIEDMISTVWSLVEKRSGYGYLKEIVVRRADQKLYKFKEDRDVIVDFITALKMFTRGIVVKNKVEDVQLVCKILRERLLNFKFGYNKAIPLREWTEKDKRRTGIMVNKIDDLLLKRRILRSLEVLVGGRKTEMDKRLLQRTV</sequence>
<evidence type="ECO:0008006" key="4">
    <source>
        <dbReference type="Google" id="ProtNLM"/>
    </source>
</evidence>
<evidence type="ECO:0000313" key="3">
    <source>
        <dbReference type="Proteomes" id="UP001151760"/>
    </source>
</evidence>
<reference evidence="2" key="1">
    <citation type="journal article" date="2022" name="Int. J. Mol. Sci.">
        <title>Draft Genome of Tanacetum Coccineum: Genomic Comparison of Closely Related Tanacetum-Family Plants.</title>
        <authorList>
            <person name="Yamashiro T."/>
            <person name="Shiraishi A."/>
            <person name="Nakayama K."/>
            <person name="Satake H."/>
        </authorList>
    </citation>
    <scope>NUCLEOTIDE SEQUENCE</scope>
</reference>
<evidence type="ECO:0000256" key="1">
    <source>
        <dbReference type="SAM" id="MobiDB-lite"/>
    </source>
</evidence>
<feature type="compositionally biased region" description="Basic and acidic residues" evidence="1">
    <location>
        <begin position="311"/>
        <end position="323"/>
    </location>
</feature>
<dbReference type="EMBL" id="BQNB010018732">
    <property type="protein sequence ID" value="GJT77656.1"/>
    <property type="molecule type" value="Genomic_DNA"/>
</dbReference>
<feature type="region of interest" description="Disordered" evidence="1">
    <location>
        <begin position="311"/>
        <end position="454"/>
    </location>
</feature>
<feature type="compositionally biased region" description="Basic and acidic residues" evidence="1">
    <location>
        <begin position="606"/>
        <end position="620"/>
    </location>
</feature>
<comment type="caution">
    <text evidence="2">The sequence shown here is derived from an EMBL/GenBank/DDBJ whole genome shotgun (WGS) entry which is preliminary data.</text>
</comment>
<accession>A0ABQ5GPS0</accession>
<keyword evidence="3" id="KW-1185">Reference proteome</keyword>
<name>A0ABQ5GPS0_9ASTR</name>
<feature type="compositionally biased region" description="Acidic residues" evidence="1">
    <location>
        <begin position="438"/>
        <end position="454"/>
    </location>
</feature>
<evidence type="ECO:0000313" key="2">
    <source>
        <dbReference type="EMBL" id="GJT77656.1"/>
    </source>
</evidence>
<feature type="region of interest" description="Disordered" evidence="1">
    <location>
        <begin position="215"/>
        <end position="281"/>
    </location>
</feature>
<feature type="compositionally biased region" description="Basic and acidic residues" evidence="1">
    <location>
        <begin position="402"/>
        <end position="437"/>
    </location>
</feature>
<proteinExistence type="predicted"/>
<protein>
    <recommendedName>
        <fullName evidence="4">Monodehydroascorbate reductase</fullName>
    </recommendedName>
</protein>
<feature type="compositionally biased region" description="Acidic residues" evidence="1">
    <location>
        <begin position="385"/>
        <end position="401"/>
    </location>
</feature>
<feature type="region of interest" description="Disordered" evidence="1">
    <location>
        <begin position="604"/>
        <end position="634"/>
    </location>
</feature>